<dbReference type="EMBL" id="MKZO01000040">
    <property type="protein sequence ID" value="OLS60726.1"/>
    <property type="molecule type" value="Genomic_DNA"/>
</dbReference>
<dbReference type="RefSeq" id="WP_081430311.1">
    <property type="nucleotide sequence ID" value="NZ_MKZO01000040.1"/>
</dbReference>
<accession>A0A1Q9R013</accession>
<proteinExistence type="predicted"/>
<comment type="caution">
    <text evidence="1">The sequence shown here is derived from an EMBL/GenBank/DDBJ whole genome shotgun (WGS) entry which is preliminary data.</text>
</comment>
<sequence>MMNLNEQPTIQELAKLFAARKDTLDSHILWICDEGEVHIDSLSPCTTEDEFEQGKPGMRARMKMYRRGQGYVGKKAAADTQFVGRVLETLQQEWPALREGQGVQVIDRLS</sequence>
<organism evidence="1 2">
    <name type="scientific">Pseudomonas putida</name>
    <name type="common">Arthrobacter siderocapsulatus</name>
    <dbReference type="NCBI Taxonomy" id="303"/>
    <lineage>
        <taxon>Bacteria</taxon>
        <taxon>Pseudomonadati</taxon>
        <taxon>Pseudomonadota</taxon>
        <taxon>Gammaproteobacteria</taxon>
        <taxon>Pseudomonadales</taxon>
        <taxon>Pseudomonadaceae</taxon>
        <taxon>Pseudomonas</taxon>
    </lineage>
</organism>
<dbReference type="OrthoDB" id="6943399at2"/>
<name>A0A1Q9R013_PSEPU</name>
<dbReference type="AlphaFoldDB" id="A0A1Q9R013"/>
<evidence type="ECO:0000313" key="1">
    <source>
        <dbReference type="EMBL" id="OLS60726.1"/>
    </source>
</evidence>
<protein>
    <submittedName>
        <fullName evidence="1">Uncharacterized protein</fullName>
    </submittedName>
</protein>
<reference evidence="1 2" key="1">
    <citation type="submission" date="2016-10" db="EMBL/GenBank/DDBJ databases">
        <title>Genome Sequence of Pseudomonas putida GM4FR.</title>
        <authorList>
            <person name="Poehlein A."/>
            <person name="Wemheuer F."/>
            <person name="Hollensteiner J."/>
            <person name="Wemheuer B."/>
        </authorList>
    </citation>
    <scope>NUCLEOTIDE SEQUENCE [LARGE SCALE GENOMIC DNA]</scope>
    <source>
        <strain evidence="1 2">GM4FR</strain>
    </source>
</reference>
<dbReference type="Proteomes" id="UP000186736">
    <property type="component" value="Unassembled WGS sequence"/>
</dbReference>
<evidence type="ECO:0000313" key="2">
    <source>
        <dbReference type="Proteomes" id="UP000186736"/>
    </source>
</evidence>
<gene>
    <name evidence="1" type="ORF">PSEMO_44020</name>
</gene>